<dbReference type="EC" id="3.5.2.6" evidence="3"/>
<comment type="caution">
    <text evidence="6">The sequence shown here is derived from an EMBL/GenBank/DDBJ whole genome shotgun (WGS) entry which is preliminary data.</text>
</comment>
<reference evidence="7" key="1">
    <citation type="journal article" date="2019" name="Int. J. Syst. Evol. Microbiol.">
        <title>The Global Catalogue of Microorganisms (GCM) 10K type strain sequencing project: providing services to taxonomists for standard genome sequencing and annotation.</title>
        <authorList>
            <consortium name="The Broad Institute Genomics Platform"/>
            <consortium name="The Broad Institute Genome Sequencing Center for Infectious Disease"/>
            <person name="Wu L."/>
            <person name="Ma J."/>
        </authorList>
    </citation>
    <scope>NUCLEOTIDE SEQUENCE [LARGE SCALE GENOMIC DNA]</scope>
    <source>
        <strain evidence="7">CGMCC 1.10759</strain>
    </source>
</reference>
<proteinExistence type="inferred from homology"/>
<dbReference type="InterPro" id="IPR012338">
    <property type="entry name" value="Beta-lactam/transpept-like"/>
</dbReference>
<feature type="signal peptide" evidence="4">
    <location>
        <begin position="1"/>
        <end position="22"/>
    </location>
</feature>
<comment type="similarity">
    <text evidence="2">Belongs to the class-A beta-lactamase family.</text>
</comment>
<dbReference type="Proteomes" id="UP001595904">
    <property type="component" value="Unassembled WGS sequence"/>
</dbReference>
<keyword evidence="4" id="KW-0732">Signal</keyword>
<protein>
    <recommendedName>
        <fullName evidence="3">beta-lactamase</fullName>
        <ecNumber evidence="3">3.5.2.6</ecNumber>
    </recommendedName>
</protein>
<dbReference type="Pfam" id="PF13354">
    <property type="entry name" value="Beta-lactamase2"/>
    <property type="match status" value="1"/>
</dbReference>
<dbReference type="SUPFAM" id="SSF56601">
    <property type="entry name" value="beta-lactamase/transpeptidase-like"/>
    <property type="match status" value="1"/>
</dbReference>
<dbReference type="PANTHER" id="PTHR35333:SF3">
    <property type="entry name" value="BETA-LACTAMASE-TYPE TRANSPEPTIDASE FOLD CONTAINING PROTEIN"/>
    <property type="match status" value="1"/>
</dbReference>
<keyword evidence="7" id="KW-1185">Reference proteome</keyword>
<evidence type="ECO:0000259" key="5">
    <source>
        <dbReference type="Pfam" id="PF13354"/>
    </source>
</evidence>
<evidence type="ECO:0000256" key="4">
    <source>
        <dbReference type="SAM" id="SignalP"/>
    </source>
</evidence>
<dbReference type="PANTHER" id="PTHR35333">
    <property type="entry name" value="BETA-LACTAMASE"/>
    <property type="match status" value="1"/>
</dbReference>
<comment type="catalytic activity">
    <reaction evidence="1">
        <text>a beta-lactam + H2O = a substituted beta-amino acid</text>
        <dbReference type="Rhea" id="RHEA:20401"/>
        <dbReference type="ChEBI" id="CHEBI:15377"/>
        <dbReference type="ChEBI" id="CHEBI:35627"/>
        <dbReference type="ChEBI" id="CHEBI:140347"/>
        <dbReference type="EC" id="3.5.2.6"/>
    </reaction>
</comment>
<sequence length="346" mass="38372">MRSTWAFALALLLQLIPVDATAQSASSNLSRLLEAELSRLPTRSGIYVKHLGTGEEASVRANDEFESASTIKVATMVLAYRLADERKLDLNQRYVIKQADYRGGSGIFRFNDPGLNPTLRDVITQMIITSDNTATDIMIAKVGGKDAVNRFLRDAGYQVLRQNNTTLEFFRLGYEAADPKYKALKPEDIFALNTDLPLFVEPRRALIEEFQKRTADKEVAQRMSAAWSAKANWFGWATPREMGRLLESIELGTAASRQSCDEMKRILLAQQSGVIKLPHYLTVPIAHKTGETGTVTNDVGMIYAHSGTIVIAFYNVELAGPRAETEDGMGRVARTVVDYFDGGKPQ</sequence>
<evidence type="ECO:0000256" key="2">
    <source>
        <dbReference type="ARBA" id="ARBA00009009"/>
    </source>
</evidence>
<accession>A0ABV8T2Z4</accession>
<evidence type="ECO:0000256" key="3">
    <source>
        <dbReference type="ARBA" id="ARBA00012865"/>
    </source>
</evidence>
<gene>
    <name evidence="6" type="ORF">ACFPN2_34790</name>
</gene>
<evidence type="ECO:0000313" key="6">
    <source>
        <dbReference type="EMBL" id="MFC4314284.1"/>
    </source>
</evidence>
<feature type="chain" id="PRO_5046320533" description="beta-lactamase" evidence="4">
    <location>
        <begin position="23"/>
        <end position="346"/>
    </location>
</feature>
<keyword evidence="6" id="KW-0378">Hydrolase</keyword>
<dbReference type="EMBL" id="JBHSDU010000015">
    <property type="protein sequence ID" value="MFC4314284.1"/>
    <property type="molecule type" value="Genomic_DNA"/>
</dbReference>
<dbReference type="Gene3D" id="3.40.710.10">
    <property type="entry name" value="DD-peptidase/beta-lactamase superfamily"/>
    <property type="match status" value="1"/>
</dbReference>
<organism evidence="6 7">
    <name type="scientific">Steroidobacter flavus</name>
    <dbReference type="NCBI Taxonomy" id="1842136"/>
    <lineage>
        <taxon>Bacteria</taxon>
        <taxon>Pseudomonadati</taxon>
        <taxon>Pseudomonadota</taxon>
        <taxon>Gammaproteobacteria</taxon>
        <taxon>Steroidobacterales</taxon>
        <taxon>Steroidobacteraceae</taxon>
        <taxon>Steroidobacter</taxon>
    </lineage>
</organism>
<evidence type="ECO:0000313" key="7">
    <source>
        <dbReference type="Proteomes" id="UP001595904"/>
    </source>
</evidence>
<dbReference type="InterPro" id="IPR000871">
    <property type="entry name" value="Beta-lactam_class-A"/>
</dbReference>
<dbReference type="GO" id="GO:0016787">
    <property type="term" value="F:hydrolase activity"/>
    <property type="evidence" value="ECO:0007669"/>
    <property type="project" value="UniProtKB-KW"/>
</dbReference>
<evidence type="ECO:0000256" key="1">
    <source>
        <dbReference type="ARBA" id="ARBA00001526"/>
    </source>
</evidence>
<dbReference type="RefSeq" id="WP_380605339.1">
    <property type="nucleotide sequence ID" value="NZ_JBHSDU010000015.1"/>
</dbReference>
<name>A0ABV8T2Z4_9GAMM</name>
<dbReference type="InterPro" id="IPR045155">
    <property type="entry name" value="Beta-lactam_cat"/>
</dbReference>
<feature type="domain" description="Beta-lactamase class A catalytic" evidence="5">
    <location>
        <begin position="45"/>
        <end position="311"/>
    </location>
</feature>